<organism evidence="2 3">
    <name type="scientific">Bemisia tabaci</name>
    <name type="common">Sweetpotato whitefly</name>
    <name type="synonym">Aleurodes tabaci</name>
    <dbReference type="NCBI Taxonomy" id="7038"/>
    <lineage>
        <taxon>Eukaryota</taxon>
        <taxon>Metazoa</taxon>
        <taxon>Ecdysozoa</taxon>
        <taxon>Arthropoda</taxon>
        <taxon>Hexapoda</taxon>
        <taxon>Insecta</taxon>
        <taxon>Pterygota</taxon>
        <taxon>Neoptera</taxon>
        <taxon>Paraneoptera</taxon>
        <taxon>Hemiptera</taxon>
        <taxon>Sternorrhyncha</taxon>
        <taxon>Aleyrodoidea</taxon>
        <taxon>Aleyrodidae</taxon>
        <taxon>Aleyrodinae</taxon>
        <taxon>Bemisia</taxon>
    </lineage>
</organism>
<keyword evidence="3" id="KW-1185">Reference proteome</keyword>
<evidence type="ECO:0000313" key="2">
    <source>
        <dbReference type="EMBL" id="CAH0777254.1"/>
    </source>
</evidence>
<accession>A0A9P0CCF8</accession>
<keyword evidence="1" id="KW-0732">Signal</keyword>
<protein>
    <recommendedName>
        <fullName evidence="4">CUB domain-containing protein</fullName>
    </recommendedName>
</protein>
<sequence>MILLLWYACLVLILSVLSTRGIIPYGPTEVQQLSPCNSVVKLPSNFQSTTIFQLDALDRPAQPATEDFNVTSCAFIFEGPQNATLTFQLFGVTIMRDPDFPNNTAPCLATPTKSNIQLYDYTADGNLQLISINCQNETWSERISTTSNIGVLTSTISGHFALSVQKVYAAQELVEPILSLPFK</sequence>
<gene>
    <name evidence="2" type="ORF">BEMITA_LOCUS13238</name>
</gene>
<reference evidence="2" key="1">
    <citation type="submission" date="2021-12" db="EMBL/GenBank/DDBJ databases">
        <authorList>
            <person name="King R."/>
        </authorList>
    </citation>
    <scope>NUCLEOTIDE SEQUENCE</scope>
</reference>
<dbReference type="AlphaFoldDB" id="A0A9P0CCF8"/>
<feature type="chain" id="PRO_5040374518" description="CUB domain-containing protein" evidence="1">
    <location>
        <begin position="22"/>
        <end position="183"/>
    </location>
</feature>
<evidence type="ECO:0000313" key="3">
    <source>
        <dbReference type="Proteomes" id="UP001152759"/>
    </source>
</evidence>
<feature type="signal peptide" evidence="1">
    <location>
        <begin position="1"/>
        <end position="21"/>
    </location>
</feature>
<evidence type="ECO:0008006" key="4">
    <source>
        <dbReference type="Google" id="ProtNLM"/>
    </source>
</evidence>
<dbReference type="Proteomes" id="UP001152759">
    <property type="component" value="Chromosome 8"/>
</dbReference>
<name>A0A9P0CCF8_BEMTA</name>
<dbReference type="EMBL" id="OU963869">
    <property type="protein sequence ID" value="CAH0777254.1"/>
    <property type="molecule type" value="Genomic_DNA"/>
</dbReference>
<evidence type="ECO:0000256" key="1">
    <source>
        <dbReference type="SAM" id="SignalP"/>
    </source>
</evidence>
<proteinExistence type="predicted"/>
<dbReference type="KEGG" id="btab:109029791"/>